<comment type="similarity">
    <text evidence="2">Belongs to the concentrative nucleoside transporter (CNT) (TC 2.A.41) family.</text>
</comment>
<evidence type="ECO:0000259" key="9">
    <source>
        <dbReference type="Pfam" id="PF07662"/>
    </source>
</evidence>
<keyword evidence="3" id="KW-1003">Cell membrane</keyword>
<evidence type="ECO:0000256" key="3">
    <source>
        <dbReference type="ARBA" id="ARBA00022475"/>
    </source>
</evidence>
<reference evidence="11 14" key="2">
    <citation type="submission" date="2019-07" db="EMBL/GenBank/DDBJ databases">
        <title>Whole genome shotgun sequence of Staphylococcus gallinarum NBRC 109767.</title>
        <authorList>
            <person name="Hosoyama A."/>
            <person name="Uohara A."/>
            <person name="Ohji S."/>
            <person name="Ichikawa N."/>
        </authorList>
    </citation>
    <scope>NUCLEOTIDE SEQUENCE [LARGE SCALE GENOMIC DNA]</scope>
    <source>
        <strain evidence="11 14">NBRC 109767</strain>
    </source>
</reference>
<feature type="transmembrane region" description="Helical" evidence="7">
    <location>
        <begin position="192"/>
        <end position="211"/>
    </location>
</feature>
<keyword evidence="4 7" id="KW-0812">Transmembrane</keyword>
<dbReference type="InterPro" id="IPR002668">
    <property type="entry name" value="CNT_N_dom"/>
</dbReference>
<dbReference type="InterPro" id="IPR011642">
    <property type="entry name" value="Gate_dom"/>
</dbReference>
<dbReference type="Proteomes" id="UP000321057">
    <property type="component" value="Unassembled WGS sequence"/>
</dbReference>
<dbReference type="Pfam" id="PF07662">
    <property type="entry name" value="Nucleos_tra2_C"/>
    <property type="match status" value="1"/>
</dbReference>
<feature type="transmembrane region" description="Helical" evidence="7">
    <location>
        <begin position="6"/>
        <end position="22"/>
    </location>
</feature>
<feature type="transmembrane region" description="Helical" evidence="7">
    <location>
        <begin position="350"/>
        <end position="373"/>
    </location>
</feature>
<evidence type="ECO:0000256" key="2">
    <source>
        <dbReference type="ARBA" id="ARBA00009033"/>
    </source>
</evidence>
<reference evidence="12 13" key="1">
    <citation type="submission" date="2018-06" db="EMBL/GenBank/DDBJ databases">
        <authorList>
            <consortium name="Pathogen Informatics"/>
            <person name="Doyle S."/>
        </authorList>
    </citation>
    <scope>NUCLEOTIDE SEQUENCE [LARGE SCALE GENOMIC DNA]</scope>
    <source>
        <strain evidence="12 13">NCTC12195</strain>
    </source>
</reference>
<keyword evidence="6 7" id="KW-0472">Membrane</keyword>
<feature type="transmembrane region" description="Helical" evidence="7">
    <location>
        <begin position="385"/>
        <end position="406"/>
    </location>
</feature>
<evidence type="ECO:0000256" key="7">
    <source>
        <dbReference type="SAM" id="Phobius"/>
    </source>
</evidence>
<organism evidence="12 13">
    <name type="scientific">Staphylococcus gallinarum</name>
    <dbReference type="NCBI Taxonomy" id="1293"/>
    <lineage>
        <taxon>Bacteria</taxon>
        <taxon>Bacillati</taxon>
        <taxon>Bacillota</taxon>
        <taxon>Bacilli</taxon>
        <taxon>Bacillales</taxon>
        <taxon>Staphylococcaceae</taxon>
        <taxon>Staphylococcus</taxon>
    </lineage>
</organism>
<name>A0A0D0SMB1_STAGA</name>
<dbReference type="GO" id="GO:0005886">
    <property type="term" value="C:plasma membrane"/>
    <property type="evidence" value="ECO:0007669"/>
    <property type="project" value="UniProtKB-SubCell"/>
</dbReference>
<dbReference type="PANTHER" id="PTHR10590">
    <property type="entry name" value="SODIUM/NUCLEOSIDE COTRANSPORTER"/>
    <property type="match status" value="1"/>
</dbReference>
<dbReference type="EMBL" id="BKAX01000004">
    <property type="protein sequence ID" value="GEQ06080.1"/>
    <property type="molecule type" value="Genomic_DNA"/>
</dbReference>
<comment type="subcellular location">
    <subcellularLocation>
        <location evidence="1">Cell membrane</location>
        <topology evidence="1">Multi-pass membrane protein</topology>
    </subcellularLocation>
</comment>
<accession>A0A0D0SMB1</accession>
<evidence type="ECO:0000256" key="1">
    <source>
        <dbReference type="ARBA" id="ARBA00004651"/>
    </source>
</evidence>
<feature type="transmembrane region" description="Helical" evidence="7">
    <location>
        <begin position="34"/>
        <end position="56"/>
    </location>
</feature>
<keyword evidence="5 7" id="KW-1133">Transmembrane helix</keyword>
<evidence type="ECO:0000313" key="11">
    <source>
        <dbReference type="EMBL" id="GEQ06080.1"/>
    </source>
</evidence>
<evidence type="ECO:0000256" key="5">
    <source>
        <dbReference type="ARBA" id="ARBA00022989"/>
    </source>
</evidence>
<feature type="domain" description="Concentrative nucleoside transporter N-terminal" evidence="8">
    <location>
        <begin position="9"/>
        <end position="81"/>
    </location>
</feature>
<evidence type="ECO:0000259" key="10">
    <source>
        <dbReference type="Pfam" id="PF07670"/>
    </source>
</evidence>
<evidence type="ECO:0000313" key="14">
    <source>
        <dbReference type="Proteomes" id="UP000321057"/>
    </source>
</evidence>
<evidence type="ECO:0000256" key="6">
    <source>
        <dbReference type="ARBA" id="ARBA00023136"/>
    </source>
</evidence>
<evidence type="ECO:0000313" key="13">
    <source>
        <dbReference type="Proteomes" id="UP000255277"/>
    </source>
</evidence>
<dbReference type="OrthoDB" id="9766455at2"/>
<dbReference type="STRING" id="1293.SH09_15235"/>
<evidence type="ECO:0000313" key="12">
    <source>
        <dbReference type="EMBL" id="SUM35159.1"/>
    </source>
</evidence>
<feature type="domain" description="Concentrative nucleoside transporter C-terminal" evidence="9">
    <location>
        <begin position="193"/>
        <end position="404"/>
    </location>
</feature>
<dbReference type="AlphaFoldDB" id="A0A0D0SMB1"/>
<keyword evidence="14" id="KW-1185">Reference proteome</keyword>
<dbReference type="EMBL" id="UHDK01000001">
    <property type="protein sequence ID" value="SUM35159.1"/>
    <property type="molecule type" value="Genomic_DNA"/>
</dbReference>
<feature type="transmembrane region" description="Helical" evidence="7">
    <location>
        <begin position="262"/>
        <end position="287"/>
    </location>
</feature>
<feature type="domain" description="Nucleoside transporter/FeoB GTPase Gate" evidence="10">
    <location>
        <begin position="90"/>
        <end position="190"/>
    </location>
</feature>
<dbReference type="Pfam" id="PF07670">
    <property type="entry name" value="Gate"/>
    <property type="match status" value="1"/>
</dbReference>
<evidence type="ECO:0000259" key="8">
    <source>
        <dbReference type="Pfam" id="PF01773"/>
    </source>
</evidence>
<dbReference type="GO" id="GO:0005337">
    <property type="term" value="F:nucleoside transmembrane transporter activity"/>
    <property type="evidence" value="ECO:0007669"/>
    <property type="project" value="InterPro"/>
</dbReference>
<dbReference type="InterPro" id="IPR011657">
    <property type="entry name" value="CNT_C_dom"/>
</dbReference>
<dbReference type="GO" id="GO:0015293">
    <property type="term" value="F:symporter activity"/>
    <property type="evidence" value="ECO:0007669"/>
    <property type="project" value="TreeGrafter"/>
</dbReference>
<sequence length="407" mass="44549">MSILFTITGILFALLIAFLFSFNKKAIDFKKPFIMIIIQVLLVLFMMHTTIGLTILTTLGSFFEGLIKISNAGINFVFGDLQNNNGSTFFLNVLLPLVFISVLIGILNHFKILPFIIKYVGYLINKITRMGRLESYFAISTSMLGQPEVFLTIKEMIPKLSRAKLYTISTSAMSAVSMAMLGSYMQMLEPKFVVTAVMLNIFSALIVASIINPYPTSNQEDDLSHMKNLELSAGSNETTVNKAKRTPFFQMIGDSAIDGFKIAITVAIMLLAFISLMEAITLIFHLIGLNFKQLIGYIFAPIAFIIGVPWSEAVQAGSIMATKLITNEFVAMLDFQKIADELSTRTQGIISVYLISFANFGTVGIIVGAIKGINSDQGNKVASFALRLLLGATLASIISASMIGLVL</sequence>
<feature type="transmembrane region" description="Helical" evidence="7">
    <location>
        <begin position="294"/>
        <end position="311"/>
    </location>
</feature>
<dbReference type="InterPro" id="IPR008276">
    <property type="entry name" value="C_nuclsd_transpt"/>
</dbReference>
<protein>
    <submittedName>
        <fullName evidence="12">Pyrimidine nucleoside transport protein</fullName>
    </submittedName>
    <submittedName>
        <fullName evidence="11">Pyrimidine nucleoside transporter NupC</fullName>
    </submittedName>
</protein>
<dbReference type="PANTHER" id="PTHR10590:SF23">
    <property type="entry name" value="NUPC_NUPG FAMILY NUCLEOSIDE CNT TRANSPORTER"/>
    <property type="match status" value="1"/>
</dbReference>
<dbReference type="Proteomes" id="UP000255277">
    <property type="component" value="Unassembled WGS sequence"/>
</dbReference>
<feature type="transmembrane region" description="Helical" evidence="7">
    <location>
        <begin position="89"/>
        <end position="112"/>
    </location>
</feature>
<proteinExistence type="inferred from homology"/>
<dbReference type="RefSeq" id="WP_042740441.1">
    <property type="nucleotide sequence ID" value="NZ_BKAX01000004.1"/>
</dbReference>
<dbReference type="Pfam" id="PF01773">
    <property type="entry name" value="Nucleos_tra2_N"/>
    <property type="match status" value="1"/>
</dbReference>
<gene>
    <name evidence="12" type="primary">nupC_2</name>
    <name evidence="12" type="ORF">NCTC12195_04689</name>
    <name evidence="11" type="ORF">SGA02_19080</name>
</gene>
<evidence type="ECO:0000256" key="4">
    <source>
        <dbReference type="ARBA" id="ARBA00022692"/>
    </source>
</evidence>